<feature type="region of interest" description="Disordered" evidence="1">
    <location>
        <begin position="351"/>
        <end position="370"/>
    </location>
</feature>
<protein>
    <submittedName>
        <fullName evidence="2">Uncharacterized protein</fullName>
    </submittedName>
</protein>
<proteinExistence type="predicted"/>
<evidence type="ECO:0000313" key="2">
    <source>
        <dbReference type="EMBL" id="WLS43484.1"/>
    </source>
</evidence>
<accession>A0AAJ6KXE9</accession>
<dbReference type="RefSeq" id="WP_306270953.1">
    <property type="nucleotide sequence ID" value="NZ_CP130472.1"/>
</dbReference>
<dbReference type="EMBL" id="CP130472">
    <property type="protein sequence ID" value="WLS43484.1"/>
    <property type="molecule type" value="Genomic_DNA"/>
</dbReference>
<gene>
    <name evidence="2" type="ORF">Q3V37_18970</name>
</gene>
<keyword evidence="3" id="KW-1185">Reference proteome</keyword>
<evidence type="ECO:0000256" key="1">
    <source>
        <dbReference type="SAM" id="MobiDB-lite"/>
    </source>
</evidence>
<organism evidence="2 3">
    <name type="scientific">Micromonospora profundi</name>
    <dbReference type="NCBI Taxonomy" id="1420889"/>
    <lineage>
        <taxon>Bacteria</taxon>
        <taxon>Bacillati</taxon>
        <taxon>Actinomycetota</taxon>
        <taxon>Actinomycetes</taxon>
        <taxon>Micromonosporales</taxon>
        <taxon>Micromonosporaceae</taxon>
        <taxon>Micromonospora</taxon>
    </lineage>
</organism>
<sequence length="1479" mass="158124">MSTPNPPWHLPTQWPVALLPVRVETRFVDTGPTGTELWLRVLPDVLHVDTHQPALTDDEVAWGKQYWIDVWRAGRVSADEVIAWRRLCQLVDPQRAAWIARALEPAPDGRPGKPVPPGRPLLREPNFPPVTGGAEAWDRAPVARALPSQWHATLWRAGVAPVYAQSAPVRRPLVVGPSPVADLTSLGDDQPPVDEASRWLVDFQAAVDAGMAMRIPLPLQMAQGGIDRLVVFGVDTDETVAPETPAGRGARILGELFDAHFHTHGLGFVPPGTPTNNTAGARSGHDPDDPERIDRLRILPGQEPPTGVDGDAPVTARALGVPLVAQPGDPLHLVRGGAATGSPRALARAALGGQGPSDTPERAAVSQSAGARHMNTVTWAATWGYLLSDMMTGVVTEDDIRHGRRHYIDHVRAAGPVPALRVAEQPYGVLPVTALDTWTSTNARDNALVGFLRLLRDRVWRPSATEIEPETGLPGVPRLGGAGDQRQVLLRILAQGPLGSQWQARSLLGMDYLTHLWRFMRLDMDENWRVWQAFEPSQLMTLLELDWETRLSQATYAKRAFTIGGPLVAPPEGAGPADYLPWFAALERTWTNLRDQAETDGTQTPLLYRLLRQSALAEYATAARRLQQTVAPLPAEAYREAELIDIRPDRTSWTLWRQLARQIPLPGGSTAEVGEHLRTAPGTDLFAFRESALALAAYPAADLERLLAESLDLCAYRLDAWITSFATKRLATVRKTQPTGVHLGGYGWVENLRRSRTATAPVLFPPPGEPGPLREGAADAGYVHAPSLGQAATAAVLRAGYRAHRSSGDNPLAVDLSSDRVRLANWLLDGVRQGQPLTELLGYRFERQLQDHPRVLEQYLPRLREIAPIRALRVQHDADVEPVVASAAVVDGLDLYQRWRDGGVDWNGDPELPNAGHADQVALAEVLTSLGEAIDAVADALMAESVHQAAQGNPMRTGATLDAASRGDVPASELEFARTPRTGLAITHRVVLLGNDWPAATPDWPTTGPTPRAAAEPRLDALVGGLLPRPASVRARVEWAGPGAPLIGEVSLDRIGRSPLDLLALTDAEEISADGELVARVLDAATPPAGATGSRPQRVLPGRGGDWAADVLALDEFVEVARAVRTLVASARPLTAADLTPGGAEADTEGTGPDADPTLPDRADDAADLLGRLVTDLASEDPAVLGPALATAAGIGVLGAYVGPDATPPALLARARAVGAEVGARHAALLGLTTGFDRARATAEQRRDHDVARLQAVFGADFRVLPAFTLADPAGLTAALAASTDLQGGSPHEAGDWLADSAPVRAGADRLETVRGYAQAVRPDRHQDLRVAQLPYAPGDRWVGLRFGADRPAGSRLSMVVDAPATVDPAVPLCGLLVDEWVEVVPNEAETTGVAFHAETPGQAAPQAILLAVPADDAALWTRDALERTLVETLELAPLRAIDVATLGEVGQFLPALYFPFNTDGETAATDFTRTVPAG</sequence>
<feature type="region of interest" description="Disordered" evidence="1">
    <location>
        <begin position="1137"/>
        <end position="1159"/>
    </location>
</feature>
<dbReference type="Proteomes" id="UP001235874">
    <property type="component" value="Chromosome"/>
</dbReference>
<dbReference type="KEGG" id="mprn:Q3V37_18970"/>
<reference evidence="2 3" key="1">
    <citation type="submission" date="2023-07" db="EMBL/GenBank/DDBJ databases">
        <title>Micromonospora profundi TRM 95458 converts glycerol to a new osmotic compound.</title>
        <authorList>
            <person name="Lu D."/>
        </authorList>
    </citation>
    <scope>NUCLEOTIDE SEQUENCE [LARGE SCALE GENOMIC DNA]</scope>
    <source>
        <strain evidence="2 3">TRM95458</strain>
    </source>
</reference>
<name>A0AAJ6KXE9_9ACTN</name>
<evidence type="ECO:0000313" key="3">
    <source>
        <dbReference type="Proteomes" id="UP001235874"/>
    </source>
</evidence>